<evidence type="ECO:0000313" key="3">
    <source>
        <dbReference type="Proteomes" id="UP000053144"/>
    </source>
</evidence>
<dbReference type="EMBL" id="CM003377">
    <property type="protein sequence ID" value="KOM47744.1"/>
    <property type="molecule type" value="Genomic_DNA"/>
</dbReference>
<dbReference type="GO" id="GO:0003676">
    <property type="term" value="F:nucleic acid binding"/>
    <property type="evidence" value="ECO:0007669"/>
    <property type="project" value="InterPro"/>
</dbReference>
<dbReference type="Proteomes" id="UP000053144">
    <property type="component" value="Chromosome 7"/>
</dbReference>
<accession>A0A0L9UYV7</accession>
<protein>
    <recommendedName>
        <fullName evidence="1">Retroviral polymerase SH3-like domain-containing protein</fullName>
    </recommendedName>
</protein>
<gene>
    <name evidence="2" type="ORF">LR48_Vigan07g144800</name>
</gene>
<reference evidence="3" key="1">
    <citation type="journal article" date="2015" name="Proc. Natl. Acad. Sci. U.S.A.">
        <title>Genome sequencing of adzuki bean (Vigna angularis) provides insight into high starch and low fat accumulation and domestication.</title>
        <authorList>
            <person name="Yang K."/>
            <person name="Tian Z."/>
            <person name="Chen C."/>
            <person name="Luo L."/>
            <person name="Zhao B."/>
            <person name="Wang Z."/>
            <person name="Yu L."/>
            <person name="Li Y."/>
            <person name="Sun Y."/>
            <person name="Li W."/>
            <person name="Chen Y."/>
            <person name="Li Y."/>
            <person name="Zhang Y."/>
            <person name="Ai D."/>
            <person name="Zhao J."/>
            <person name="Shang C."/>
            <person name="Ma Y."/>
            <person name="Wu B."/>
            <person name="Wang M."/>
            <person name="Gao L."/>
            <person name="Sun D."/>
            <person name="Zhang P."/>
            <person name="Guo F."/>
            <person name="Wang W."/>
            <person name="Li Y."/>
            <person name="Wang J."/>
            <person name="Varshney R.K."/>
            <person name="Wang J."/>
            <person name="Ling H.Q."/>
            <person name="Wan P."/>
        </authorList>
    </citation>
    <scope>NUCLEOTIDE SEQUENCE</scope>
    <source>
        <strain evidence="3">cv. Jingnong 6</strain>
    </source>
</reference>
<dbReference type="OMA" id="CYTHILD"/>
<dbReference type="InterPro" id="IPR012337">
    <property type="entry name" value="RNaseH-like_sf"/>
</dbReference>
<feature type="domain" description="Retroviral polymerase SH3-like" evidence="1">
    <location>
        <begin position="62"/>
        <end position="105"/>
    </location>
</feature>
<name>A0A0L9UYV7_PHAAN</name>
<dbReference type="InterPro" id="IPR036397">
    <property type="entry name" value="RNaseH_sf"/>
</dbReference>
<proteinExistence type="predicted"/>
<dbReference type="Gene3D" id="3.30.420.10">
    <property type="entry name" value="Ribonuclease H-like superfamily/Ribonuclease H"/>
    <property type="match status" value="1"/>
</dbReference>
<dbReference type="InterPro" id="IPR039537">
    <property type="entry name" value="Retrotran_Ty1/copia-like"/>
</dbReference>
<dbReference type="PANTHER" id="PTHR42648:SF18">
    <property type="entry name" value="RETROTRANSPOSON, UNCLASSIFIED-LIKE PROTEIN"/>
    <property type="match status" value="1"/>
</dbReference>
<dbReference type="STRING" id="3914.A0A0L9UYV7"/>
<evidence type="ECO:0000313" key="2">
    <source>
        <dbReference type="EMBL" id="KOM47744.1"/>
    </source>
</evidence>
<dbReference type="AlphaFoldDB" id="A0A0L9UYV7"/>
<evidence type="ECO:0000259" key="1">
    <source>
        <dbReference type="Pfam" id="PF25597"/>
    </source>
</evidence>
<organism evidence="2 3">
    <name type="scientific">Phaseolus angularis</name>
    <name type="common">Azuki bean</name>
    <name type="synonym">Vigna angularis</name>
    <dbReference type="NCBI Taxonomy" id="3914"/>
    <lineage>
        <taxon>Eukaryota</taxon>
        <taxon>Viridiplantae</taxon>
        <taxon>Streptophyta</taxon>
        <taxon>Embryophyta</taxon>
        <taxon>Tracheophyta</taxon>
        <taxon>Spermatophyta</taxon>
        <taxon>Magnoliopsida</taxon>
        <taxon>eudicotyledons</taxon>
        <taxon>Gunneridae</taxon>
        <taxon>Pentapetalae</taxon>
        <taxon>rosids</taxon>
        <taxon>fabids</taxon>
        <taxon>Fabales</taxon>
        <taxon>Fabaceae</taxon>
        <taxon>Papilionoideae</taxon>
        <taxon>50 kb inversion clade</taxon>
        <taxon>NPAAA clade</taxon>
        <taxon>indigoferoid/millettioid clade</taxon>
        <taxon>Phaseoleae</taxon>
        <taxon>Vigna</taxon>
    </lineage>
</organism>
<dbReference type="Gramene" id="KOM47744">
    <property type="protein sequence ID" value="KOM47744"/>
    <property type="gene ID" value="LR48_Vigan07g144800"/>
</dbReference>
<dbReference type="SUPFAM" id="SSF53098">
    <property type="entry name" value="Ribonuclease H-like"/>
    <property type="match status" value="1"/>
</dbReference>
<dbReference type="Pfam" id="PF25597">
    <property type="entry name" value="SH3_retrovirus"/>
    <property type="match status" value="1"/>
</dbReference>
<dbReference type="InterPro" id="IPR057670">
    <property type="entry name" value="SH3_retrovirus"/>
</dbReference>
<sequence>MEMARSMLKEKSMPNTFWAEAVYTAVYILNRCPTKGVQDKTSIEAWSGRKSSTKHLRVFVTIRGIFLGYSTQSKGDRVYNPQMKKLIISQDVEVDENASWNWEEEKLVKSNILLAIKSNILLVVKKKHFTSTTTRLFT</sequence>
<dbReference type="PANTHER" id="PTHR42648">
    <property type="entry name" value="TRANSPOSASE, PUTATIVE-RELATED"/>
    <property type="match status" value="1"/>
</dbReference>